<protein>
    <submittedName>
        <fullName evidence="1">Uncharacterized protein</fullName>
    </submittedName>
</protein>
<evidence type="ECO:0000313" key="2">
    <source>
        <dbReference type="Proteomes" id="UP001177003"/>
    </source>
</evidence>
<organism evidence="1 2">
    <name type="scientific">Lactuca saligna</name>
    <name type="common">Willowleaf lettuce</name>
    <dbReference type="NCBI Taxonomy" id="75948"/>
    <lineage>
        <taxon>Eukaryota</taxon>
        <taxon>Viridiplantae</taxon>
        <taxon>Streptophyta</taxon>
        <taxon>Embryophyta</taxon>
        <taxon>Tracheophyta</taxon>
        <taxon>Spermatophyta</taxon>
        <taxon>Magnoliopsida</taxon>
        <taxon>eudicotyledons</taxon>
        <taxon>Gunneridae</taxon>
        <taxon>Pentapetalae</taxon>
        <taxon>asterids</taxon>
        <taxon>campanulids</taxon>
        <taxon>Asterales</taxon>
        <taxon>Asteraceae</taxon>
        <taxon>Cichorioideae</taxon>
        <taxon>Cichorieae</taxon>
        <taxon>Lactucinae</taxon>
        <taxon>Lactuca</taxon>
    </lineage>
</organism>
<accession>A0AA36E4P6</accession>
<reference evidence="1" key="1">
    <citation type="submission" date="2023-04" db="EMBL/GenBank/DDBJ databases">
        <authorList>
            <person name="Vijverberg K."/>
            <person name="Xiong W."/>
            <person name="Schranz E."/>
        </authorList>
    </citation>
    <scope>NUCLEOTIDE SEQUENCE</scope>
</reference>
<dbReference type="EMBL" id="OX465080">
    <property type="protein sequence ID" value="CAI9282941.1"/>
    <property type="molecule type" value="Genomic_DNA"/>
</dbReference>
<dbReference type="GO" id="GO:0004402">
    <property type="term" value="F:histone acetyltransferase activity"/>
    <property type="evidence" value="ECO:0007669"/>
    <property type="project" value="InterPro"/>
</dbReference>
<evidence type="ECO:0000313" key="1">
    <source>
        <dbReference type="EMBL" id="CAI9282941.1"/>
    </source>
</evidence>
<keyword evidence="2" id="KW-1185">Reference proteome</keyword>
<name>A0AA36E4P6_LACSI</name>
<dbReference type="InterPro" id="IPR040240">
    <property type="entry name" value="TAF1"/>
</dbReference>
<sequence>MFLMDRIVWDPNQSVTKPKLLLDLQDEQMLVEILDNKHGDDLQPHAGAMITTRSAEKSSQQLKSHSKKCTSHGVKFLYYIPALKLLKMKAKLSKPKVLWYPHENLVALKEQGKLLTKGSMKIVLRGSFAGDLENLLDAEECDEDEEDNNNYDSNNFVAGVKGLKMRRMPSQAQADVENEDEAAELCRMLMDGIS</sequence>
<proteinExistence type="predicted"/>
<dbReference type="GO" id="GO:0016251">
    <property type="term" value="F:RNA polymerase II general transcription initiation factor activity"/>
    <property type="evidence" value="ECO:0007669"/>
    <property type="project" value="InterPro"/>
</dbReference>
<dbReference type="PANTHER" id="PTHR13900">
    <property type="entry name" value="TRANSCRIPTION INITIATION FACTOR TFIID"/>
    <property type="match status" value="1"/>
</dbReference>
<dbReference type="Proteomes" id="UP001177003">
    <property type="component" value="Chromosome 4"/>
</dbReference>
<dbReference type="PANTHER" id="PTHR13900:SF0">
    <property type="entry name" value="TRANSCRIPTION INITIATION FACTOR TFIID SUBUNIT 1"/>
    <property type="match status" value="1"/>
</dbReference>
<dbReference type="GO" id="GO:0017025">
    <property type="term" value="F:TBP-class protein binding"/>
    <property type="evidence" value="ECO:0007669"/>
    <property type="project" value="InterPro"/>
</dbReference>
<gene>
    <name evidence="1" type="ORF">LSALG_LOCUS22562</name>
</gene>
<dbReference type="GO" id="GO:0005669">
    <property type="term" value="C:transcription factor TFIID complex"/>
    <property type="evidence" value="ECO:0007669"/>
    <property type="project" value="InterPro"/>
</dbReference>
<dbReference type="AlphaFoldDB" id="A0AA36E4P6"/>
<dbReference type="GO" id="GO:0051123">
    <property type="term" value="P:RNA polymerase II preinitiation complex assembly"/>
    <property type="evidence" value="ECO:0007669"/>
    <property type="project" value="TreeGrafter"/>
</dbReference>